<sequence>MLGIVLLILAVLFFTRGIFRAEPVSRFEALTIPVYSLVMGLLAIRQHMPSAVALTVTVVVGAIAGYLQSLSIQVEVTDKLDDRQRPVVKVRRGVMFLVGWLIIFAFGFLYAWHTGQHLDLIETAQEEITKDLLSFRNFTSGASWNVYLQSAVAGLVYILMLIRKEPKIGEAVAHGVRQRRRHR</sequence>
<name>A0ABY7WWD5_9LACO</name>
<evidence type="ECO:0000313" key="3">
    <source>
        <dbReference type="Proteomes" id="UP001220377"/>
    </source>
</evidence>
<accession>A0ABY7WWD5</accession>
<organism evidence="2 3">
    <name type="scientific">Lacticaseibacillus pabuli</name>
    <dbReference type="NCBI Taxonomy" id="3025672"/>
    <lineage>
        <taxon>Bacteria</taxon>
        <taxon>Bacillati</taxon>
        <taxon>Bacillota</taxon>
        <taxon>Bacilli</taxon>
        <taxon>Lactobacillales</taxon>
        <taxon>Lactobacillaceae</taxon>
        <taxon>Lacticaseibacillus</taxon>
    </lineage>
</organism>
<dbReference type="EMBL" id="CP117884">
    <property type="protein sequence ID" value="WDF83364.1"/>
    <property type="molecule type" value="Genomic_DNA"/>
</dbReference>
<keyword evidence="3" id="KW-1185">Reference proteome</keyword>
<feature type="transmembrane region" description="Helical" evidence="1">
    <location>
        <begin position="144"/>
        <end position="162"/>
    </location>
</feature>
<dbReference type="RefSeq" id="WP_274261472.1">
    <property type="nucleotide sequence ID" value="NZ_CP117884.1"/>
</dbReference>
<protein>
    <submittedName>
        <fullName evidence="2">Hydrophobic protein</fullName>
    </submittedName>
</protein>
<keyword evidence="1" id="KW-1133">Transmembrane helix</keyword>
<dbReference type="Proteomes" id="UP001220377">
    <property type="component" value="Chromosome"/>
</dbReference>
<evidence type="ECO:0000256" key="1">
    <source>
        <dbReference type="SAM" id="Phobius"/>
    </source>
</evidence>
<feature type="transmembrane region" description="Helical" evidence="1">
    <location>
        <begin position="93"/>
        <end position="112"/>
    </location>
</feature>
<keyword evidence="1" id="KW-0472">Membrane</keyword>
<gene>
    <name evidence="2" type="ORF">PQ472_03755</name>
</gene>
<reference evidence="2 3" key="1">
    <citation type="submission" date="2023-02" db="EMBL/GenBank/DDBJ databases">
        <title>Genome sequence of Lacticaseibacillus sp. KACC 23028.</title>
        <authorList>
            <person name="Kim S."/>
            <person name="Heo J."/>
            <person name="Kwon S.-W."/>
        </authorList>
    </citation>
    <scope>NUCLEOTIDE SEQUENCE [LARGE SCALE GENOMIC DNA]</scope>
    <source>
        <strain evidence="2 3">KACC 23028</strain>
    </source>
</reference>
<evidence type="ECO:0000313" key="2">
    <source>
        <dbReference type="EMBL" id="WDF83364.1"/>
    </source>
</evidence>
<keyword evidence="1" id="KW-0812">Transmembrane</keyword>
<proteinExistence type="predicted"/>
<feature type="transmembrane region" description="Helical" evidence="1">
    <location>
        <begin position="51"/>
        <end position="72"/>
    </location>
</feature>